<comment type="caution">
    <text evidence="2">The sequence shown here is derived from an EMBL/GenBank/DDBJ whole genome shotgun (WGS) entry which is preliminary data.</text>
</comment>
<name>X1BA60_9ZZZZ</name>
<organism evidence="2">
    <name type="scientific">marine sediment metagenome</name>
    <dbReference type="NCBI Taxonomy" id="412755"/>
    <lineage>
        <taxon>unclassified sequences</taxon>
        <taxon>metagenomes</taxon>
        <taxon>ecological metagenomes</taxon>
    </lineage>
</organism>
<reference evidence="2" key="1">
    <citation type="journal article" date="2014" name="Front. Microbiol.">
        <title>High frequency of phylogenetically diverse reductive dehalogenase-homologous genes in deep subseafloor sedimentary metagenomes.</title>
        <authorList>
            <person name="Kawai M."/>
            <person name="Futagami T."/>
            <person name="Toyoda A."/>
            <person name="Takaki Y."/>
            <person name="Nishi S."/>
            <person name="Hori S."/>
            <person name="Arai W."/>
            <person name="Tsubouchi T."/>
            <person name="Morono Y."/>
            <person name="Uchiyama I."/>
            <person name="Ito T."/>
            <person name="Fujiyama A."/>
            <person name="Inagaki F."/>
            <person name="Takami H."/>
        </authorList>
    </citation>
    <scope>NUCLEOTIDE SEQUENCE</scope>
    <source>
        <strain evidence="2">Expedition CK06-06</strain>
    </source>
</reference>
<accession>X1BA60</accession>
<feature type="transmembrane region" description="Helical" evidence="1">
    <location>
        <begin position="7"/>
        <end position="26"/>
    </location>
</feature>
<evidence type="ECO:0000313" key="2">
    <source>
        <dbReference type="EMBL" id="GAG80993.1"/>
    </source>
</evidence>
<keyword evidence="1" id="KW-0472">Membrane</keyword>
<keyword evidence="1" id="KW-1133">Transmembrane helix</keyword>
<dbReference type="AlphaFoldDB" id="X1BA60"/>
<dbReference type="EMBL" id="BART01019029">
    <property type="protein sequence ID" value="GAG80993.1"/>
    <property type="molecule type" value="Genomic_DNA"/>
</dbReference>
<sequence>MDRKMNYFIMFFICVIILAFTSHISYTQSLITGSTTRGTEIVTISPDRYTPKISELLRGTGLDEITCKFITLDGKNNEIKIDVPFLSSEFDLDTGGSELKAGFEAVNLFISSSGGEKNNWVGVGGKLGGHEIRFELSFKSGFKSIKSRIKG</sequence>
<evidence type="ECO:0000256" key="1">
    <source>
        <dbReference type="SAM" id="Phobius"/>
    </source>
</evidence>
<proteinExistence type="predicted"/>
<gene>
    <name evidence="2" type="ORF">S01H4_35731</name>
</gene>
<protein>
    <submittedName>
        <fullName evidence="2">Uncharacterized protein</fullName>
    </submittedName>
</protein>
<keyword evidence="1" id="KW-0812">Transmembrane</keyword>